<feature type="binding site" evidence="6">
    <location>
        <position position="144"/>
    </location>
    <ligand>
        <name>NAD(+)</name>
        <dbReference type="ChEBI" id="CHEBI:57540"/>
    </ligand>
</feature>
<keyword evidence="3 6" id="KW-0521">NADP</keyword>
<keyword evidence="6" id="KW-0547">Nucleotide-binding</keyword>
<dbReference type="InterPro" id="IPR017438">
    <property type="entry name" value="ATP-NAD_kinase_N"/>
</dbReference>
<feature type="binding site" evidence="6">
    <location>
        <begin position="118"/>
        <end position="119"/>
    </location>
    <ligand>
        <name>NAD(+)</name>
        <dbReference type="ChEBI" id="CHEBI:57540"/>
    </ligand>
</feature>
<evidence type="ECO:0000256" key="2">
    <source>
        <dbReference type="ARBA" id="ARBA00022777"/>
    </source>
</evidence>
<protein>
    <recommendedName>
        <fullName evidence="6">NAD kinase</fullName>
        <ecNumber evidence="6">2.7.1.23</ecNumber>
    </recommendedName>
    <alternativeName>
        <fullName evidence="6">ATP-dependent NAD kinase</fullName>
    </alternativeName>
</protein>
<evidence type="ECO:0000256" key="1">
    <source>
        <dbReference type="ARBA" id="ARBA00022679"/>
    </source>
</evidence>
<dbReference type="InterPro" id="IPR017437">
    <property type="entry name" value="ATP-NAD_kinase_PpnK-typ_C"/>
</dbReference>
<dbReference type="Gene3D" id="3.40.50.10330">
    <property type="entry name" value="Probable inorganic polyphosphate/atp-NAD kinase, domain 1"/>
    <property type="match status" value="1"/>
</dbReference>
<feature type="active site" description="Proton acceptor" evidence="6">
    <location>
        <position position="46"/>
    </location>
</feature>
<keyword evidence="4 6" id="KW-0520">NAD</keyword>
<dbReference type="GO" id="GO:0003951">
    <property type="term" value="F:NAD+ kinase activity"/>
    <property type="evidence" value="ECO:0007669"/>
    <property type="project" value="UniProtKB-EC"/>
</dbReference>
<organism evidence="7 8">
    <name type="scientific">Breznakia pachnodae</name>
    <dbReference type="NCBI Taxonomy" id="265178"/>
    <lineage>
        <taxon>Bacteria</taxon>
        <taxon>Bacillati</taxon>
        <taxon>Bacillota</taxon>
        <taxon>Erysipelotrichia</taxon>
        <taxon>Erysipelotrichales</taxon>
        <taxon>Erysipelotrichaceae</taxon>
        <taxon>Breznakia</taxon>
    </lineage>
</organism>
<dbReference type="PANTHER" id="PTHR20275:SF0">
    <property type="entry name" value="NAD KINASE"/>
    <property type="match status" value="1"/>
</dbReference>
<comment type="subcellular location">
    <subcellularLocation>
        <location evidence="6">Cytoplasm</location>
    </subcellularLocation>
</comment>
<name>A0ABU0E2L6_9FIRM</name>
<comment type="function">
    <text evidence="6">Involved in the regulation of the intracellular balance of NAD and NADP, and is a key enzyme in the biosynthesis of NADP. Catalyzes specifically the phosphorylation on 2'-hydroxyl of the adenosine moiety of NAD to yield NADP.</text>
</comment>
<evidence type="ECO:0000256" key="6">
    <source>
        <dbReference type="HAMAP-Rule" id="MF_00361"/>
    </source>
</evidence>
<dbReference type="Pfam" id="PF20143">
    <property type="entry name" value="NAD_kinase_C"/>
    <property type="match status" value="1"/>
</dbReference>
<keyword evidence="6" id="KW-0963">Cytoplasm</keyword>
<accession>A0ABU0E2L6</accession>
<dbReference type="InterPro" id="IPR002504">
    <property type="entry name" value="NADK"/>
</dbReference>
<evidence type="ECO:0000313" key="7">
    <source>
        <dbReference type="EMBL" id="MDQ0360966.1"/>
    </source>
</evidence>
<dbReference type="PANTHER" id="PTHR20275">
    <property type="entry name" value="NAD KINASE"/>
    <property type="match status" value="1"/>
</dbReference>
<keyword evidence="1 6" id="KW-0808">Transferase</keyword>
<gene>
    <name evidence="6" type="primary">nadK</name>
    <name evidence="7" type="ORF">J2S15_001711</name>
</gene>
<feature type="binding site" evidence="6">
    <location>
        <position position="154"/>
    </location>
    <ligand>
        <name>NAD(+)</name>
        <dbReference type="ChEBI" id="CHEBI:57540"/>
    </ligand>
</feature>
<dbReference type="Pfam" id="PF01513">
    <property type="entry name" value="NAD_kinase"/>
    <property type="match status" value="1"/>
</dbReference>
<feature type="binding site" evidence="6">
    <location>
        <position position="181"/>
    </location>
    <ligand>
        <name>NAD(+)</name>
        <dbReference type="ChEBI" id="CHEBI:57540"/>
    </ligand>
</feature>
<keyword evidence="2 6" id="KW-0418">Kinase</keyword>
<dbReference type="EC" id="2.7.1.23" evidence="6"/>
<comment type="catalytic activity">
    <reaction evidence="5 6">
        <text>NAD(+) + ATP = ADP + NADP(+) + H(+)</text>
        <dbReference type="Rhea" id="RHEA:18629"/>
        <dbReference type="ChEBI" id="CHEBI:15378"/>
        <dbReference type="ChEBI" id="CHEBI:30616"/>
        <dbReference type="ChEBI" id="CHEBI:57540"/>
        <dbReference type="ChEBI" id="CHEBI:58349"/>
        <dbReference type="ChEBI" id="CHEBI:456216"/>
        <dbReference type="EC" id="2.7.1.23"/>
    </reaction>
</comment>
<dbReference type="RefSeq" id="WP_307407272.1">
    <property type="nucleotide sequence ID" value="NZ_JAUSUR010000002.1"/>
</dbReference>
<feature type="binding site" evidence="6">
    <location>
        <position position="146"/>
    </location>
    <ligand>
        <name>NAD(+)</name>
        <dbReference type="ChEBI" id="CHEBI:57540"/>
    </ligand>
</feature>
<evidence type="ECO:0000256" key="4">
    <source>
        <dbReference type="ARBA" id="ARBA00023027"/>
    </source>
</evidence>
<dbReference type="NCBIfam" id="NF003424">
    <property type="entry name" value="PRK04885.1"/>
    <property type="match status" value="1"/>
</dbReference>
<feature type="binding site" evidence="6">
    <location>
        <begin position="46"/>
        <end position="47"/>
    </location>
    <ligand>
        <name>NAD(+)</name>
        <dbReference type="ChEBI" id="CHEBI:57540"/>
    </ligand>
</feature>
<sequence>MKRFSIIAKHDDKSLKMREKVKKALWEHSFIYDEEEPELVICIGGDGTLLYAVHRYIQQLDKLYFVAVHAGTLGFFTDYTEENLDQCIQDIIQGEIYEVFTSKLLEAQVNDYTVYALNEIRIENIMRTQMFDIYIDDEFFERFKGNGICLSTQAGSTAYNRSLRGAVVDSGLSLMQLTEIAGIHDSKHQSLGVPYILKDDRSLCFSSDNFENAYICYDHKSLALDNVKDIHCRMSNKMVRFVRYRKYSYLERVRTLY</sequence>
<proteinExistence type="inferred from homology"/>
<dbReference type="InterPro" id="IPR016064">
    <property type="entry name" value="NAD/diacylglycerol_kinase_sf"/>
</dbReference>
<comment type="cofactor">
    <cofactor evidence="6">
        <name>a divalent metal cation</name>
        <dbReference type="ChEBI" id="CHEBI:60240"/>
    </cofactor>
</comment>
<comment type="caution">
    <text evidence="6">Lacks conserved residue(s) required for the propagation of feature annotation.</text>
</comment>
<keyword evidence="8" id="KW-1185">Reference proteome</keyword>
<evidence type="ECO:0000313" key="8">
    <source>
        <dbReference type="Proteomes" id="UP001230220"/>
    </source>
</evidence>
<dbReference type="SUPFAM" id="SSF111331">
    <property type="entry name" value="NAD kinase/diacylglycerol kinase-like"/>
    <property type="match status" value="1"/>
</dbReference>
<dbReference type="EMBL" id="JAUSUR010000002">
    <property type="protein sequence ID" value="MDQ0360966.1"/>
    <property type="molecule type" value="Genomic_DNA"/>
</dbReference>
<reference evidence="7 8" key="1">
    <citation type="submission" date="2023-07" db="EMBL/GenBank/DDBJ databases">
        <title>Genomic Encyclopedia of Type Strains, Phase IV (KMG-IV): sequencing the most valuable type-strain genomes for metagenomic binning, comparative biology and taxonomic classification.</title>
        <authorList>
            <person name="Goeker M."/>
        </authorList>
    </citation>
    <scope>NUCLEOTIDE SEQUENCE [LARGE SCALE GENOMIC DNA]</scope>
    <source>
        <strain evidence="7 8">DSM 16784</strain>
    </source>
</reference>
<comment type="caution">
    <text evidence="7">The sequence shown here is derived from an EMBL/GenBank/DDBJ whole genome shotgun (WGS) entry which is preliminary data.</text>
</comment>
<keyword evidence="6" id="KW-0067">ATP-binding</keyword>
<feature type="binding site" evidence="6">
    <location>
        <begin position="157"/>
        <end position="162"/>
    </location>
    <ligand>
        <name>NAD(+)</name>
        <dbReference type="ChEBI" id="CHEBI:57540"/>
    </ligand>
</feature>
<comment type="similarity">
    <text evidence="6">Belongs to the NAD kinase family.</text>
</comment>
<evidence type="ECO:0000256" key="3">
    <source>
        <dbReference type="ARBA" id="ARBA00022857"/>
    </source>
</evidence>
<dbReference type="HAMAP" id="MF_00361">
    <property type="entry name" value="NAD_kinase"/>
    <property type="match status" value="1"/>
</dbReference>
<dbReference type="Gene3D" id="2.60.200.30">
    <property type="entry name" value="Probable inorganic polyphosphate/atp-NAD kinase, domain 2"/>
    <property type="match status" value="1"/>
</dbReference>
<evidence type="ECO:0000256" key="5">
    <source>
        <dbReference type="ARBA" id="ARBA00047925"/>
    </source>
</evidence>
<dbReference type="Proteomes" id="UP001230220">
    <property type="component" value="Unassembled WGS sequence"/>
</dbReference>